<keyword evidence="4" id="KW-1185">Reference proteome</keyword>
<dbReference type="InterPro" id="IPR052566">
    <property type="entry name" value="Non-lysos_glucosylceramidase"/>
</dbReference>
<dbReference type="Pfam" id="PF04685">
    <property type="entry name" value="DUF608"/>
    <property type="match status" value="1"/>
</dbReference>
<dbReference type="InterPro" id="IPR008928">
    <property type="entry name" value="6-hairpin_glycosidase_sf"/>
</dbReference>
<accession>A0A1A9I0P2</accession>
<evidence type="ECO:0000313" key="3">
    <source>
        <dbReference type="EMBL" id="ANH81218.1"/>
    </source>
</evidence>
<evidence type="ECO:0000256" key="1">
    <source>
        <dbReference type="SAM" id="SignalP"/>
    </source>
</evidence>
<dbReference type="SUPFAM" id="SSF48208">
    <property type="entry name" value="Six-hairpin glycosidases"/>
    <property type="match status" value="1"/>
</dbReference>
<dbReference type="EMBL" id="CP015772">
    <property type="protein sequence ID" value="ANH81218.1"/>
    <property type="molecule type" value="Genomic_DNA"/>
</dbReference>
<gene>
    <name evidence="3" type="ORF">A8C56_09690</name>
</gene>
<dbReference type="GO" id="GO:0005975">
    <property type="term" value="P:carbohydrate metabolic process"/>
    <property type="evidence" value="ECO:0007669"/>
    <property type="project" value="InterPro"/>
</dbReference>
<sequence length="614" mass="69859">MRWCLLFFTLTIAVFTGECASHSPLVIDGYPVANFAMTVNASEDGGFFKRVFQNPGTLGEWLKDRGSILFSIEKGKRQHSFSGFKEKKVERSFPFVKSAYGQSELITTQINTLSFCPLAVNDAETASLPVLLLELNCFNAGPQEDFEIKITPDSLARNAQAFKASGYSGIMASDFQLSSDAETVWKNGALSIKLSLKAKEHRRVRVMLAFYDDEWNAANRFRSVSEITDFGYRQWSALKASTELFSHAIPQIGDRELDHYLRWYMVPGISLTRYTKNGEVLTMGYAELNQRDSYWTSWLHLVLFKDLEKKMIEESIEQQQSSGKIPTTIFPLIERNDDIDINAFFVLRAVRYYQLYHNRKQLLSWWPSLKKAMDWLIARDTDGNGLPVQVSFWGDWKDVKGVEGRKYAPFSCLIYLAALKQMEVLAGECNDAESGNRYRLAYQKGFYFMNKPVAEGGLWNGHYYNQIWKNGEVNDKLLQDQAIGILFNVVPEKRALEIIASLNSISMTSYGIAETYPYYPASFGYAPGTYHNGGVWPWLSFMDCWARIRAGREKEAIDLVKKVAHADLVASGDWSPNEYINSSTGENMGYQLQGWNAGLFGLVYFGLLHRNMIP</sequence>
<dbReference type="InterPro" id="IPR006775">
    <property type="entry name" value="GH116_catalytic"/>
</dbReference>
<protein>
    <recommendedName>
        <fullName evidence="2">Glycosyl-hydrolase family 116 catalytic region domain-containing protein</fullName>
    </recommendedName>
</protein>
<dbReference type="InterPro" id="IPR012341">
    <property type="entry name" value="6hp_glycosidase-like_sf"/>
</dbReference>
<reference evidence="3 4" key="1">
    <citation type="submission" date="2016-05" db="EMBL/GenBank/DDBJ databases">
        <title>Niabella ginsenosidivorans BS26 whole genome sequencing.</title>
        <authorList>
            <person name="Im W.T."/>
            <person name="Siddiqi M.Z."/>
        </authorList>
    </citation>
    <scope>NUCLEOTIDE SEQUENCE [LARGE SCALE GENOMIC DNA]</scope>
    <source>
        <strain evidence="3 4">BS26</strain>
    </source>
</reference>
<dbReference type="Proteomes" id="UP000077667">
    <property type="component" value="Chromosome"/>
</dbReference>
<keyword evidence="1" id="KW-0732">Signal</keyword>
<dbReference type="PANTHER" id="PTHR12654">
    <property type="entry name" value="BILE ACID BETA-GLUCOSIDASE-RELATED"/>
    <property type="match status" value="1"/>
</dbReference>
<evidence type="ECO:0000259" key="2">
    <source>
        <dbReference type="Pfam" id="PF04685"/>
    </source>
</evidence>
<dbReference type="Gene3D" id="1.50.10.10">
    <property type="match status" value="1"/>
</dbReference>
<evidence type="ECO:0000313" key="4">
    <source>
        <dbReference type="Proteomes" id="UP000077667"/>
    </source>
</evidence>
<feature type="chain" id="PRO_5008389697" description="Glycosyl-hydrolase family 116 catalytic region domain-containing protein" evidence="1">
    <location>
        <begin position="21"/>
        <end position="614"/>
    </location>
</feature>
<dbReference type="KEGG" id="nia:A8C56_09690"/>
<feature type="signal peptide" evidence="1">
    <location>
        <begin position="1"/>
        <end position="20"/>
    </location>
</feature>
<proteinExistence type="predicted"/>
<dbReference type="OrthoDB" id="49490at2"/>
<dbReference type="GO" id="GO:0008422">
    <property type="term" value="F:beta-glucosidase activity"/>
    <property type="evidence" value="ECO:0007669"/>
    <property type="project" value="TreeGrafter"/>
</dbReference>
<feature type="domain" description="Glycosyl-hydrolase family 116 catalytic region" evidence="2">
    <location>
        <begin position="339"/>
        <end position="565"/>
    </location>
</feature>
<dbReference type="STRING" id="1176587.A8C56_09690"/>
<dbReference type="AlphaFoldDB" id="A0A1A9I0P2"/>
<organism evidence="3 4">
    <name type="scientific">Niabella ginsenosidivorans</name>
    <dbReference type="NCBI Taxonomy" id="1176587"/>
    <lineage>
        <taxon>Bacteria</taxon>
        <taxon>Pseudomonadati</taxon>
        <taxon>Bacteroidota</taxon>
        <taxon>Chitinophagia</taxon>
        <taxon>Chitinophagales</taxon>
        <taxon>Chitinophagaceae</taxon>
        <taxon>Niabella</taxon>
    </lineage>
</organism>
<name>A0A1A9I0P2_9BACT</name>
<dbReference type="PANTHER" id="PTHR12654:SF0">
    <property type="entry name" value="NON-LYSOSOMAL GLUCOSYLCERAMIDASE"/>
    <property type="match status" value="1"/>
</dbReference>
<dbReference type="RefSeq" id="WP_067755094.1">
    <property type="nucleotide sequence ID" value="NZ_CP015772.1"/>
</dbReference>